<dbReference type="SUPFAM" id="SSF52540">
    <property type="entry name" value="P-loop containing nucleoside triphosphate hydrolases"/>
    <property type="match status" value="2"/>
</dbReference>
<dbReference type="PROSITE" id="PS51192">
    <property type="entry name" value="HELICASE_ATP_BIND_1"/>
    <property type="match status" value="1"/>
</dbReference>
<proteinExistence type="inferred from homology"/>
<dbReference type="Pfam" id="PF17764">
    <property type="entry name" value="PriA_3primeBD"/>
    <property type="match status" value="1"/>
</dbReference>
<dbReference type="PANTHER" id="PTHR30580:SF0">
    <property type="entry name" value="PRIMOSOMAL PROTEIN N"/>
    <property type="match status" value="1"/>
</dbReference>
<evidence type="ECO:0000256" key="7">
    <source>
        <dbReference type="ARBA" id="ARBA00022833"/>
    </source>
</evidence>
<dbReference type="CDD" id="cd17929">
    <property type="entry name" value="DEXHc_priA"/>
    <property type="match status" value="1"/>
</dbReference>
<organism evidence="14 15">
    <name type="scientific">Anaerotruncus massiliensis</name>
    <name type="common">ex Liu et al. 2021</name>
    <dbReference type="NCBI Taxonomy" id="2321404"/>
    <lineage>
        <taxon>Bacteria</taxon>
        <taxon>Bacillati</taxon>
        <taxon>Bacillota</taxon>
        <taxon>Clostridia</taxon>
        <taxon>Eubacteriales</taxon>
        <taxon>Oscillospiraceae</taxon>
        <taxon>Anaerotruncus</taxon>
    </lineage>
</organism>
<dbReference type="GO" id="GO:0006270">
    <property type="term" value="P:DNA replication initiation"/>
    <property type="evidence" value="ECO:0007669"/>
    <property type="project" value="TreeGrafter"/>
</dbReference>
<feature type="binding site" evidence="12">
    <location>
        <position position="523"/>
    </location>
    <ligand>
        <name>Zn(2+)</name>
        <dbReference type="ChEBI" id="CHEBI:29105"/>
        <label>2</label>
    </ligand>
</feature>
<evidence type="ECO:0000256" key="1">
    <source>
        <dbReference type="ARBA" id="ARBA00022515"/>
    </source>
</evidence>
<dbReference type="Gene3D" id="3.40.50.300">
    <property type="entry name" value="P-loop containing nucleotide triphosphate hydrolases"/>
    <property type="match status" value="2"/>
</dbReference>
<dbReference type="Pfam" id="PF18074">
    <property type="entry name" value="PriA_C"/>
    <property type="match status" value="1"/>
</dbReference>
<feature type="binding site" evidence="12">
    <location>
        <position position="517"/>
    </location>
    <ligand>
        <name>Zn(2+)</name>
        <dbReference type="ChEBI" id="CHEBI:29105"/>
        <label>1</label>
    </ligand>
</feature>
<sequence>MPLVARVVVENAAQSFDKIYSYRVPEGMPVRPGCRVTAPFGAGNRTRFGLAVAVEEEPDAAGLKPLATLVDPEPLLSDKLLSLVFWLRDNTFCTYFDAVKALLPPGIGVELEYTYELSKDAPAPEDPEERRVFDYLAGRGKPVREEALLAALGFERDAPVLRELCARGTLQKAQEVRRRVLDGKLVMVRLDGEIGELSDVRVKLTPKQKAVVELLLQVGEASLKEICYFAAVGKSVVDRLVSAGAARLFTREIYRSPYAEGPAREDAAAIVLTEEQNAAFERLCGLADSREARTALLYGVTGSGKTEVFLRTIRHVLDGGRGVIMMVPEISLTPQMIDRFRRYFGGRVAVLHSGLSMTERLDEWKRIKNGGASIVVGTRSAVFAPMENIGLIVIDEEQEGTYKSEMSPRYHARDVARFRAAQEGALLLLASATPSVESFHRAREGRYELLTLKNRYGAARLPDVAILDMAAQPLGAQSASLSEQLIAELQRNLDAGEQSILLLNRRGYNTLVKCAVCSTVATCPNCSVALTYHSANGHLMCHYCGYTARPDESCPTCGNKFRRFSGAGTQKVEQELCELFPDARVLRMDMDTTMARFSHEKHFSDILAGKYDIIIGTQMVAKGLDFPNVTLVGVLSADSALYAQDYRSFERAFSLFTQVVGRSGRAEKAGRAYIQTFTPENPVIALAAAQDYDGFYAEEIDSRRIHLYPPFCDMVGIGFSGLEYARTKEAARQFLAEFARRAKADYAGLPLRVLGPCESQIVKLAGKYRFRMAVKCRYDKRTRALLRGTADWYFSQPALRGVTLTVDPKYESSI</sequence>
<comment type="subunit">
    <text evidence="12">Component of the replication restart primosome.</text>
</comment>
<keyword evidence="7 12" id="KW-0862">Zinc</keyword>
<dbReference type="FunFam" id="3.40.50.300:FF:000489">
    <property type="entry name" value="Primosome assembly protein PriA"/>
    <property type="match status" value="1"/>
</dbReference>
<dbReference type="InterPro" id="IPR041222">
    <property type="entry name" value="PriA_3primeBD"/>
</dbReference>
<dbReference type="GO" id="GO:1990077">
    <property type="term" value="C:primosome complex"/>
    <property type="evidence" value="ECO:0007669"/>
    <property type="project" value="UniProtKB-UniRule"/>
</dbReference>
<feature type="binding site" evidence="12">
    <location>
        <position position="554"/>
    </location>
    <ligand>
        <name>Zn(2+)</name>
        <dbReference type="ChEBI" id="CHEBI:29105"/>
        <label>1</label>
    </ligand>
</feature>
<dbReference type="InterPro" id="IPR042115">
    <property type="entry name" value="PriA_3primeBD_sf"/>
</dbReference>
<dbReference type="AlphaFoldDB" id="A0A498CUU6"/>
<dbReference type="GO" id="GO:0003677">
    <property type="term" value="F:DNA binding"/>
    <property type="evidence" value="ECO:0007669"/>
    <property type="project" value="UniProtKB-UniRule"/>
</dbReference>
<dbReference type="GO" id="GO:0008270">
    <property type="term" value="F:zinc ion binding"/>
    <property type="evidence" value="ECO:0007669"/>
    <property type="project" value="UniProtKB-UniRule"/>
</dbReference>
<dbReference type="InterPro" id="IPR005259">
    <property type="entry name" value="PriA"/>
</dbReference>
<keyword evidence="5 12" id="KW-0378">Hydrolase</keyword>
<dbReference type="InterPro" id="IPR001650">
    <property type="entry name" value="Helicase_C-like"/>
</dbReference>
<evidence type="ECO:0000256" key="5">
    <source>
        <dbReference type="ARBA" id="ARBA00022801"/>
    </source>
</evidence>
<dbReference type="Proteomes" id="UP000276301">
    <property type="component" value="Unassembled WGS sequence"/>
</dbReference>
<keyword evidence="4 12" id="KW-0547">Nucleotide-binding</keyword>
<keyword evidence="10 12" id="KW-0413">Isomerase</keyword>
<comment type="cofactor">
    <cofactor evidence="12">
        <name>Zn(2+)</name>
        <dbReference type="ChEBI" id="CHEBI:29105"/>
    </cofactor>
    <text evidence="12">Binds 2 zinc ions per subunit.</text>
</comment>
<feature type="binding site" evidence="12">
    <location>
        <position position="557"/>
    </location>
    <ligand>
        <name>Zn(2+)</name>
        <dbReference type="ChEBI" id="CHEBI:29105"/>
        <label>1</label>
    </ligand>
</feature>
<dbReference type="NCBIfam" id="TIGR00595">
    <property type="entry name" value="priA"/>
    <property type="match status" value="1"/>
</dbReference>
<dbReference type="PANTHER" id="PTHR30580">
    <property type="entry name" value="PRIMOSOMAL PROTEIN N"/>
    <property type="match status" value="1"/>
</dbReference>
<evidence type="ECO:0000256" key="8">
    <source>
        <dbReference type="ARBA" id="ARBA00022840"/>
    </source>
</evidence>
<dbReference type="InterPro" id="IPR011545">
    <property type="entry name" value="DEAD/DEAH_box_helicase_dom"/>
</dbReference>
<evidence type="ECO:0000256" key="11">
    <source>
        <dbReference type="ARBA" id="ARBA00048988"/>
    </source>
</evidence>
<dbReference type="Pfam" id="PF00271">
    <property type="entry name" value="Helicase_C"/>
    <property type="match status" value="1"/>
</dbReference>
<comment type="catalytic activity">
    <reaction evidence="11 12">
        <text>ATP + H2O = ADP + phosphate + H(+)</text>
        <dbReference type="Rhea" id="RHEA:13065"/>
        <dbReference type="ChEBI" id="CHEBI:15377"/>
        <dbReference type="ChEBI" id="CHEBI:15378"/>
        <dbReference type="ChEBI" id="CHEBI:30616"/>
        <dbReference type="ChEBI" id="CHEBI:43474"/>
        <dbReference type="ChEBI" id="CHEBI:456216"/>
        <dbReference type="EC" id="5.6.2.4"/>
    </reaction>
</comment>
<keyword evidence="3 12" id="KW-0479">Metal-binding</keyword>
<dbReference type="InterPro" id="IPR040498">
    <property type="entry name" value="PriA_CRR"/>
</dbReference>
<keyword evidence="15" id="KW-1185">Reference proteome</keyword>
<comment type="function">
    <text evidence="12">Initiates the restart of stalled replication forks, which reloads the replicative helicase on sites other than the origin of replication. Recognizes and binds to abandoned replication forks and remodels them to uncover a helicase loading site. Promotes assembly of the primosome at these replication forks.</text>
</comment>
<dbReference type="GO" id="GO:0006269">
    <property type="term" value="P:DNA replication, synthesis of primer"/>
    <property type="evidence" value="ECO:0007669"/>
    <property type="project" value="UniProtKB-KW"/>
</dbReference>
<feature type="binding site" evidence="12">
    <location>
        <position position="544"/>
    </location>
    <ligand>
        <name>Zn(2+)</name>
        <dbReference type="ChEBI" id="CHEBI:29105"/>
        <label>2</label>
    </ligand>
</feature>
<evidence type="ECO:0000256" key="6">
    <source>
        <dbReference type="ARBA" id="ARBA00022806"/>
    </source>
</evidence>
<dbReference type="Pfam" id="PF00270">
    <property type="entry name" value="DEAD"/>
    <property type="match status" value="1"/>
</dbReference>
<name>A0A498CUU6_9FIRM</name>
<feature type="binding site" evidence="12">
    <location>
        <position position="526"/>
    </location>
    <ligand>
        <name>Zn(2+)</name>
        <dbReference type="ChEBI" id="CHEBI:29105"/>
        <label>2</label>
    </ligand>
</feature>
<dbReference type="EMBL" id="RCHT01000012">
    <property type="protein sequence ID" value="RLL10847.1"/>
    <property type="molecule type" value="Genomic_DNA"/>
</dbReference>
<evidence type="ECO:0000256" key="2">
    <source>
        <dbReference type="ARBA" id="ARBA00022705"/>
    </source>
</evidence>
<dbReference type="GO" id="GO:0043138">
    <property type="term" value="F:3'-5' DNA helicase activity"/>
    <property type="evidence" value="ECO:0007669"/>
    <property type="project" value="UniProtKB-EC"/>
</dbReference>
<comment type="caution">
    <text evidence="14">The sequence shown here is derived from an EMBL/GenBank/DDBJ whole genome shotgun (WGS) entry which is preliminary data.</text>
</comment>
<evidence type="ECO:0000313" key="15">
    <source>
        <dbReference type="Proteomes" id="UP000276301"/>
    </source>
</evidence>
<dbReference type="GO" id="GO:0016887">
    <property type="term" value="F:ATP hydrolysis activity"/>
    <property type="evidence" value="ECO:0007669"/>
    <property type="project" value="RHEA"/>
</dbReference>
<evidence type="ECO:0000313" key="14">
    <source>
        <dbReference type="EMBL" id="RLL10847.1"/>
    </source>
</evidence>
<evidence type="ECO:0000256" key="12">
    <source>
        <dbReference type="HAMAP-Rule" id="MF_00983"/>
    </source>
</evidence>
<dbReference type="HAMAP" id="MF_00983">
    <property type="entry name" value="PriA"/>
    <property type="match status" value="1"/>
</dbReference>
<keyword evidence="1 12" id="KW-0639">Primosome</keyword>
<dbReference type="GO" id="GO:0006310">
    <property type="term" value="P:DNA recombination"/>
    <property type="evidence" value="ECO:0007669"/>
    <property type="project" value="InterPro"/>
</dbReference>
<dbReference type="GO" id="GO:0005524">
    <property type="term" value="F:ATP binding"/>
    <property type="evidence" value="ECO:0007669"/>
    <property type="project" value="UniProtKB-UniRule"/>
</dbReference>
<evidence type="ECO:0000256" key="10">
    <source>
        <dbReference type="ARBA" id="ARBA00023235"/>
    </source>
</evidence>
<keyword evidence="6 12" id="KW-0347">Helicase</keyword>
<keyword evidence="2 12" id="KW-0235">DNA replication</keyword>
<gene>
    <name evidence="12 14" type="primary">priA</name>
    <name evidence="14" type="ORF">D4A47_08110</name>
</gene>
<dbReference type="GO" id="GO:0006302">
    <property type="term" value="P:double-strand break repair"/>
    <property type="evidence" value="ECO:0007669"/>
    <property type="project" value="InterPro"/>
</dbReference>
<dbReference type="InterPro" id="IPR027417">
    <property type="entry name" value="P-loop_NTPase"/>
</dbReference>
<reference evidence="14 15" key="1">
    <citation type="submission" date="2018-10" db="EMBL/GenBank/DDBJ databases">
        <title>Anaerotruncus faecis sp. nov., isolated from human feces.</title>
        <authorList>
            <person name="Wang Y.-J."/>
        </authorList>
    </citation>
    <scope>NUCLEOTIDE SEQUENCE [LARGE SCALE GENOMIC DNA]</scope>
    <source>
        <strain evidence="14 15">22A2-44</strain>
    </source>
</reference>
<dbReference type="Pfam" id="PF18319">
    <property type="entry name" value="Zn_ribbon_PriA"/>
    <property type="match status" value="1"/>
</dbReference>
<evidence type="ECO:0000256" key="3">
    <source>
        <dbReference type="ARBA" id="ARBA00022723"/>
    </source>
</evidence>
<dbReference type="RefSeq" id="WP_121586910.1">
    <property type="nucleotide sequence ID" value="NZ_RCHT01000012.1"/>
</dbReference>
<evidence type="ECO:0000256" key="9">
    <source>
        <dbReference type="ARBA" id="ARBA00023125"/>
    </source>
</evidence>
<feature type="domain" description="Helicase ATP-binding" evidence="13">
    <location>
        <begin position="286"/>
        <end position="452"/>
    </location>
</feature>
<protein>
    <recommendedName>
        <fullName evidence="12">Replication restart protein PriA</fullName>
    </recommendedName>
    <alternativeName>
        <fullName evidence="12">ATP-dependent DNA helicase PriA</fullName>
        <ecNumber evidence="12">5.6.2.4</ecNumber>
    </alternativeName>
    <alternativeName>
        <fullName evidence="12">DNA 3'-5' helicase PriA</fullName>
    </alternativeName>
</protein>
<dbReference type="SMART" id="SM00490">
    <property type="entry name" value="HELICc"/>
    <property type="match status" value="1"/>
</dbReference>
<comment type="catalytic activity">
    <reaction evidence="12">
        <text>Couples ATP hydrolysis with the unwinding of duplex DNA by translocating in the 3'-5' direction.</text>
        <dbReference type="EC" id="5.6.2.4"/>
    </reaction>
</comment>
<dbReference type="CDD" id="cd18804">
    <property type="entry name" value="SF2_C_priA"/>
    <property type="match status" value="1"/>
</dbReference>
<accession>A0A498CUU6</accession>
<comment type="similarity">
    <text evidence="12">Belongs to the helicase family. PriA subfamily.</text>
</comment>
<feature type="binding site" evidence="12">
    <location>
        <position position="541"/>
    </location>
    <ligand>
        <name>Zn(2+)</name>
        <dbReference type="ChEBI" id="CHEBI:29105"/>
        <label>2</label>
    </ligand>
</feature>
<evidence type="ECO:0000259" key="13">
    <source>
        <dbReference type="PROSITE" id="PS51192"/>
    </source>
</evidence>
<dbReference type="InterPro" id="IPR041236">
    <property type="entry name" value="PriA_C"/>
</dbReference>
<dbReference type="SMART" id="SM00487">
    <property type="entry name" value="DEXDc"/>
    <property type="match status" value="1"/>
</dbReference>
<dbReference type="InterPro" id="IPR014001">
    <property type="entry name" value="Helicase_ATP-bd"/>
</dbReference>
<keyword evidence="8 12" id="KW-0067">ATP-binding</keyword>
<evidence type="ECO:0000256" key="4">
    <source>
        <dbReference type="ARBA" id="ARBA00022741"/>
    </source>
</evidence>
<feature type="binding site" evidence="12">
    <location>
        <position position="514"/>
    </location>
    <ligand>
        <name>Zn(2+)</name>
        <dbReference type="ChEBI" id="CHEBI:29105"/>
        <label>1</label>
    </ligand>
</feature>
<dbReference type="EC" id="5.6.2.4" evidence="12"/>
<keyword evidence="9 12" id="KW-0238">DNA-binding</keyword>
<dbReference type="Gene3D" id="3.40.1440.60">
    <property type="entry name" value="PriA, 3(prime) DNA-binding domain"/>
    <property type="match status" value="1"/>
</dbReference>